<dbReference type="InterPro" id="IPR023801">
    <property type="entry name" value="His_deacetylse_dom"/>
</dbReference>
<dbReference type="GO" id="GO:0004407">
    <property type="term" value="F:histone deacetylase activity"/>
    <property type="evidence" value="ECO:0007669"/>
    <property type="project" value="TreeGrafter"/>
</dbReference>
<dbReference type="PANTHER" id="PTHR10625">
    <property type="entry name" value="HISTONE DEACETYLASE HDAC1-RELATED"/>
    <property type="match status" value="1"/>
</dbReference>
<evidence type="ECO:0000313" key="3">
    <source>
        <dbReference type="EMBL" id="APH73738.1"/>
    </source>
</evidence>
<dbReference type="SUPFAM" id="SSF52768">
    <property type="entry name" value="Arginase/deacetylase"/>
    <property type="match status" value="1"/>
</dbReference>
<dbReference type="PANTHER" id="PTHR10625:SF10">
    <property type="entry name" value="HISTONE DEACETYLASE HDAC1"/>
    <property type="match status" value="1"/>
</dbReference>
<evidence type="ECO:0000259" key="2">
    <source>
        <dbReference type="Pfam" id="PF00850"/>
    </source>
</evidence>
<sequence>MTASTAFYWNEHCFWHSGGNYAFILPVQGNVQPVVNGGLPETPESKRRFLNLLLRTGLADELTMVTGRTATEEELRRVHPADYLAKFKALSDASGGELGVRTPFSQGGYEMTALSAGMATQALRDVLKGTYRNAYALCRPPGHHCLPSEPMGYCLLANIAIAIEAALAEKTASRIAVVDWDVHHGNGTEHIFYGRGDVLTISLHQENNYPANSGAAESCGAQAGEGYNINVPLLPGSGHDAYIHAMNRIVLPALERFKPDAIVVACGFDASGVDPLSRMIATSDTFRRMAAMALDVADKLCGGKAVFVHEGGYSEVHVPFCGHAVVQTLAGSNIDAGDPLLARLTHQQPNDGFRQYQCKQIDDMAGLFGL</sequence>
<protein>
    <submittedName>
        <fullName evidence="3">Class II histone deacetylase</fullName>
    </submittedName>
</protein>
<evidence type="ECO:0000256" key="1">
    <source>
        <dbReference type="ARBA" id="ARBA00005947"/>
    </source>
</evidence>
<dbReference type="KEGG" id="meso:BSQ44_21930"/>
<gene>
    <name evidence="3" type="ORF">BSQ44_21930</name>
</gene>
<dbReference type="AlphaFoldDB" id="A0A1L3SWG2"/>
<dbReference type="RefSeq" id="WP_072607201.1">
    <property type="nucleotide sequence ID" value="NZ_CP018171.1"/>
</dbReference>
<keyword evidence="4" id="KW-1185">Reference proteome</keyword>
<dbReference type="PRINTS" id="PR01270">
    <property type="entry name" value="HDASUPER"/>
</dbReference>
<dbReference type="Pfam" id="PF00850">
    <property type="entry name" value="Hist_deacetyl"/>
    <property type="match status" value="1"/>
</dbReference>
<dbReference type="InterPro" id="IPR023696">
    <property type="entry name" value="Ureohydrolase_dom_sf"/>
</dbReference>
<accession>A0A1L3SWG2</accession>
<dbReference type="EMBL" id="CP018171">
    <property type="protein sequence ID" value="APH73738.1"/>
    <property type="molecule type" value="Genomic_DNA"/>
</dbReference>
<dbReference type="OrthoDB" id="9808367at2"/>
<comment type="similarity">
    <text evidence="1">Belongs to the histone deacetylase family.</text>
</comment>
<reference evidence="4" key="1">
    <citation type="submission" date="2016-11" db="EMBL/GenBank/DDBJ databases">
        <title>Mesorhizobium oceanicum sp. nov., isolated from deep seawater in South China Sea.</title>
        <authorList>
            <person name="Fu G.-Y."/>
        </authorList>
    </citation>
    <scope>NUCLEOTIDE SEQUENCE [LARGE SCALE GENOMIC DNA]</scope>
    <source>
        <strain evidence="4">B7</strain>
    </source>
</reference>
<dbReference type="InterPro" id="IPR037138">
    <property type="entry name" value="His_deacetylse_dom_sf"/>
</dbReference>
<evidence type="ECO:0000313" key="4">
    <source>
        <dbReference type="Proteomes" id="UP000182840"/>
    </source>
</evidence>
<dbReference type="GO" id="GO:0040029">
    <property type="term" value="P:epigenetic regulation of gene expression"/>
    <property type="evidence" value="ECO:0007669"/>
    <property type="project" value="TreeGrafter"/>
</dbReference>
<dbReference type="Gene3D" id="3.40.800.20">
    <property type="entry name" value="Histone deacetylase domain"/>
    <property type="match status" value="1"/>
</dbReference>
<organism evidence="3 4">
    <name type="scientific">Aquibium oceanicum</name>
    <dbReference type="NCBI Taxonomy" id="1670800"/>
    <lineage>
        <taxon>Bacteria</taxon>
        <taxon>Pseudomonadati</taxon>
        <taxon>Pseudomonadota</taxon>
        <taxon>Alphaproteobacteria</taxon>
        <taxon>Hyphomicrobiales</taxon>
        <taxon>Phyllobacteriaceae</taxon>
        <taxon>Aquibium</taxon>
    </lineage>
</organism>
<dbReference type="CDD" id="cd09996">
    <property type="entry name" value="HDAC_classII_1"/>
    <property type="match status" value="1"/>
</dbReference>
<dbReference type="InterPro" id="IPR000286">
    <property type="entry name" value="HDACs"/>
</dbReference>
<feature type="domain" description="Histone deacetylase" evidence="2">
    <location>
        <begin position="40"/>
        <end position="328"/>
    </location>
</feature>
<dbReference type="STRING" id="1670800.BSQ44_21930"/>
<dbReference type="Proteomes" id="UP000182840">
    <property type="component" value="Chromosome"/>
</dbReference>
<name>A0A1L3SWG2_9HYPH</name>
<proteinExistence type="inferred from homology"/>